<protein>
    <submittedName>
        <fullName evidence="1">(rape) hypothetical protein</fullName>
    </submittedName>
</protein>
<dbReference type="AlphaFoldDB" id="A0A816VKJ4"/>
<evidence type="ECO:0000313" key="1">
    <source>
        <dbReference type="EMBL" id="CAF2114600.1"/>
    </source>
</evidence>
<dbReference type="EMBL" id="HG994372">
    <property type="protein sequence ID" value="CAF2114600.1"/>
    <property type="molecule type" value="Genomic_DNA"/>
</dbReference>
<sequence length="71" mass="8495">MFLWVFFVVLIGFNLIVIDPLWSIINPHEYLLLGYQYTEPAGPKHRHSWRFLEETPNLRYTSTALIHLHQT</sequence>
<reference evidence="1" key="1">
    <citation type="submission" date="2021-01" db="EMBL/GenBank/DDBJ databases">
        <authorList>
            <consortium name="Genoscope - CEA"/>
            <person name="William W."/>
        </authorList>
    </citation>
    <scope>NUCLEOTIDE SEQUENCE</scope>
</reference>
<gene>
    <name evidence="1" type="ORF">DARMORV10_C08P42640.1</name>
</gene>
<proteinExistence type="predicted"/>
<organism evidence="1">
    <name type="scientific">Brassica napus</name>
    <name type="common">Rape</name>
    <dbReference type="NCBI Taxonomy" id="3708"/>
    <lineage>
        <taxon>Eukaryota</taxon>
        <taxon>Viridiplantae</taxon>
        <taxon>Streptophyta</taxon>
        <taxon>Embryophyta</taxon>
        <taxon>Tracheophyta</taxon>
        <taxon>Spermatophyta</taxon>
        <taxon>Magnoliopsida</taxon>
        <taxon>eudicotyledons</taxon>
        <taxon>Gunneridae</taxon>
        <taxon>Pentapetalae</taxon>
        <taxon>rosids</taxon>
        <taxon>malvids</taxon>
        <taxon>Brassicales</taxon>
        <taxon>Brassicaceae</taxon>
        <taxon>Brassiceae</taxon>
        <taxon>Brassica</taxon>
    </lineage>
</organism>
<accession>A0A816VKJ4</accession>
<dbReference type="Proteomes" id="UP001295469">
    <property type="component" value="Chromosome C08"/>
</dbReference>
<name>A0A816VKJ4_BRANA</name>